<dbReference type="GO" id="GO:0004467">
    <property type="term" value="F:long-chain fatty acid-CoA ligase activity"/>
    <property type="evidence" value="ECO:0007669"/>
    <property type="project" value="UniProtKB-EC"/>
</dbReference>
<sequence>MSFNFGDLIEAVEAAVPGDRVALAHGEQVIDWNELRIQSNNLARALIDWGLKPGDRFAFYAYNSADYLVALMACWKARGTHVNVNYRYVAEELAYILADSDATVLVYDARLRDCVADVVDRSPHVRSYVEIGGERADLPAFAAAFEDLVAGSGEPVAIARDPQDRFFIYTGGTTGMPKGVVWTHADLNAIAHGAAAAAGLPVPTTVQEAAAMAAANPDYPRTVCGPPLMHGTGLLTSYGSLLAGGFVATLPSRSFHPEEALDAIDRWQANRLVVVGDAFARPILEALEAEPDRWDVSSMRLINSSGVMWTQGVKDGLIRHMPEATCQDNFSSSEAIGMGVSLTTKDGTVETAKFVVGPRCRVLDDDDKDVVPGSEVTGKVVLGPPNPVEYHKDPEKSARTFRMIDGLRYTVSGDFAQVAADGSVILLGRGSACINSAGEKIFPEEVEEALKLCPTVDDALVFAMPDPKWGQAVAAVVQSQTGFDEGAARDVLRTKLAGYKLPKLIVATVESLRAPNGKADYAKAKGLAGVG</sequence>
<dbReference type="InterPro" id="IPR042099">
    <property type="entry name" value="ANL_N_sf"/>
</dbReference>
<feature type="domain" description="AMP-binding enzyme C-terminal" evidence="2">
    <location>
        <begin position="445"/>
        <end position="512"/>
    </location>
</feature>
<dbReference type="RefSeq" id="WP_088334759.1">
    <property type="nucleotide sequence ID" value="NZ_NBBJ01000005.1"/>
</dbReference>
<dbReference type="InterPro" id="IPR020845">
    <property type="entry name" value="AMP-binding_CS"/>
</dbReference>
<dbReference type="InterPro" id="IPR025110">
    <property type="entry name" value="AMP-bd_C"/>
</dbReference>
<organism evidence="3 4">
    <name type="scientific">Sphingomonas mucosissima</name>
    <dbReference type="NCBI Taxonomy" id="370959"/>
    <lineage>
        <taxon>Bacteria</taxon>
        <taxon>Pseudomonadati</taxon>
        <taxon>Pseudomonadota</taxon>
        <taxon>Alphaproteobacteria</taxon>
        <taxon>Sphingomonadales</taxon>
        <taxon>Sphingomonadaceae</taxon>
        <taxon>Sphingomonas</taxon>
    </lineage>
</organism>
<feature type="domain" description="AMP-dependent synthetase/ligase" evidence="1">
    <location>
        <begin position="14"/>
        <end position="385"/>
    </location>
</feature>
<dbReference type="EMBL" id="NBBJ01000005">
    <property type="protein sequence ID" value="OWK28688.1"/>
    <property type="molecule type" value="Genomic_DNA"/>
</dbReference>
<dbReference type="OrthoDB" id="7415522at2"/>
<dbReference type="EC" id="6.2.1.3" evidence="3"/>
<dbReference type="AlphaFoldDB" id="A0A245ZG33"/>
<dbReference type="PANTHER" id="PTHR43767">
    <property type="entry name" value="LONG-CHAIN-FATTY-ACID--COA LIGASE"/>
    <property type="match status" value="1"/>
</dbReference>
<evidence type="ECO:0000259" key="1">
    <source>
        <dbReference type="Pfam" id="PF00501"/>
    </source>
</evidence>
<keyword evidence="4" id="KW-1185">Reference proteome</keyword>
<gene>
    <name evidence="3" type="ORF">SPMU_29510</name>
</gene>
<dbReference type="Gene3D" id="3.40.50.12780">
    <property type="entry name" value="N-terminal domain of ligase-like"/>
    <property type="match status" value="1"/>
</dbReference>
<dbReference type="Gene3D" id="3.30.300.30">
    <property type="match status" value="1"/>
</dbReference>
<name>A0A245ZG33_9SPHN</name>
<reference evidence="3 4" key="1">
    <citation type="submission" date="2017-03" db="EMBL/GenBank/DDBJ databases">
        <title>Genome sequence of Sphingomonas mucosissima DSM 17494.</title>
        <authorList>
            <person name="Poehlein A."/>
            <person name="Wuebbeler J.H."/>
            <person name="Steinbuechel A."/>
            <person name="Daniel R."/>
        </authorList>
    </citation>
    <scope>NUCLEOTIDE SEQUENCE [LARGE SCALE GENOMIC DNA]</scope>
    <source>
        <strain evidence="3 4">DSM 17494</strain>
    </source>
</reference>
<keyword evidence="3" id="KW-0436">Ligase</keyword>
<dbReference type="PANTHER" id="PTHR43767:SF1">
    <property type="entry name" value="NONRIBOSOMAL PEPTIDE SYNTHASE PES1 (EUROFUNG)-RELATED"/>
    <property type="match status" value="1"/>
</dbReference>
<accession>A0A245ZG33</accession>
<evidence type="ECO:0000313" key="4">
    <source>
        <dbReference type="Proteomes" id="UP000197783"/>
    </source>
</evidence>
<dbReference type="InterPro" id="IPR050237">
    <property type="entry name" value="ATP-dep_AMP-bd_enzyme"/>
</dbReference>
<protein>
    <submittedName>
        <fullName evidence="3">Long-chain-fatty-acid--CoA ligase FadD19</fullName>
        <ecNumber evidence="3">6.2.1.3</ecNumber>
    </submittedName>
</protein>
<dbReference type="NCBIfam" id="NF005863">
    <property type="entry name" value="PRK07798.1"/>
    <property type="match status" value="1"/>
</dbReference>
<proteinExistence type="predicted"/>
<comment type="caution">
    <text evidence="3">The sequence shown here is derived from an EMBL/GenBank/DDBJ whole genome shotgun (WGS) entry which is preliminary data.</text>
</comment>
<dbReference type="SUPFAM" id="SSF56801">
    <property type="entry name" value="Acetyl-CoA synthetase-like"/>
    <property type="match status" value="1"/>
</dbReference>
<evidence type="ECO:0000259" key="2">
    <source>
        <dbReference type="Pfam" id="PF13193"/>
    </source>
</evidence>
<dbReference type="InterPro" id="IPR000873">
    <property type="entry name" value="AMP-dep_synth/lig_dom"/>
</dbReference>
<dbReference type="Pfam" id="PF13193">
    <property type="entry name" value="AMP-binding_C"/>
    <property type="match status" value="1"/>
</dbReference>
<evidence type="ECO:0000313" key="3">
    <source>
        <dbReference type="EMBL" id="OWK28688.1"/>
    </source>
</evidence>
<dbReference type="PROSITE" id="PS00455">
    <property type="entry name" value="AMP_BINDING"/>
    <property type="match status" value="1"/>
</dbReference>
<dbReference type="InterPro" id="IPR045851">
    <property type="entry name" value="AMP-bd_C_sf"/>
</dbReference>
<dbReference type="Pfam" id="PF00501">
    <property type="entry name" value="AMP-binding"/>
    <property type="match status" value="1"/>
</dbReference>
<dbReference type="Proteomes" id="UP000197783">
    <property type="component" value="Unassembled WGS sequence"/>
</dbReference>